<evidence type="ECO:0000313" key="3">
    <source>
        <dbReference type="Proteomes" id="UP001239167"/>
    </source>
</evidence>
<keyword evidence="1" id="KW-0472">Membrane</keyword>
<feature type="transmembrane region" description="Helical" evidence="1">
    <location>
        <begin position="233"/>
        <end position="256"/>
    </location>
</feature>
<feature type="transmembrane region" description="Helical" evidence="1">
    <location>
        <begin position="357"/>
        <end position="373"/>
    </location>
</feature>
<reference evidence="2 3" key="1">
    <citation type="submission" date="2023-07" db="EMBL/GenBank/DDBJ databases">
        <title>Genomic Encyclopedia of Type Strains, Phase IV (KMG-IV): sequencing the most valuable type-strain genomes for metagenomic binning, comparative biology and taxonomic classification.</title>
        <authorList>
            <person name="Goeker M."/>
        </authorList>
    </citation>
    <scope>NUCLEOTIDE SEQUENCE [LARGE SCALE GENOMIC DNA]</scope>
    <source>
        <strain evidence="2 3">DSM 16980</strain>
    </source>
</reference>
<comment type="caution">
    <text evidence="2">The sequence shown here is derived from an EMBL/GenBank/DDBJ whole genome shotgun (WGS) entry which is preliminary data.</text>
</comment>
<feature type="transmembrane region" description="Helical" evidence="1">
    <location>
        <begin position="133"/>
        <end position="152"/>
    </location>
</feature>
<proteinExistence type="predicted"/>
<feature type="transmembrane region" description="Helical" evidence="1">
    <location>
        <begin position="182"/>
        <end position="212"/>
    </location>
</feature>
<keyword evidence="1" id="KW-0812">Transmembrane</keyword>
<gene>
    <name evidence="2" type="ORF">J2S01_002043</name>
</gene>
<dbReference type="RefSeq" id="WP_307224588.1">
    <property type="nucleotide sequence ID" value="NZ_CP116940.1"/>
</dbReference>
<protein>
    <recommendedName>
        <fullName evidence="4">Glycosyltransferase RgtA/B/C/D-like domain-containing protein</fullName>
    </recommendedName>
</protein>
<keyword evidence="3" id="KW-1185">Reference proteome</keyword>
<sequence>MLNYKNNIVQKNIYGNSYLLIILIILIIAIFASEIIYGLLLMEREYFPNEAYAITAIADKTMQMSHFSFEGIILNLHPLLVLLEIPILWILSFFPVVLSKNISGIIVASFFSTVSAAYLFYKFKNFNTGIFNALFLTLLFILNPFLFHYGAIGVDVSFFSTILLICSGEFSDWLLYRKTSSLVIIALAMVICLFNNYEIIIIACIQAIMIAYSGLFMIDPLFPFKNKALMTKINYTVSTLVVVLLPFVYTIFIMFLQGGIFWNTPFYFVHVIKDTIEITSISAPAEISELMRSYYSSFGYVVKMSVPFLIIFGAITFMRICVLQIVRKDYLLLLFFIFMIIIFNTLGFKAGLFSDRLYNFYYIFPICAGWIPYEINQLPYKAKRYGVVFFMMAFIICGFLMRSIL</sequence>
<evidence type="ECO:0000313" key="2">
    <source>
        <dbReference type="EMBL" id="MDQ0204315.1"/>
    </source>
</evidence>
<feature type="transmembrane region" description="Helical" evidence="1">
    <location>
        <begin position="298"/>
        <end position="318"/>
    </location>
</feature>
<organism evidence="2 3">
    <name type="scientific">Pectinatus haikarae</name>
    <dbReference type="NCBI Taxonomy" id="349096"/>
    <lineage>
        <taxon>Bacteria</taxon>
        <taxon>Bacillati</taxon>
        <taxon>Bacillota</taxon>
        <taxon>Negativicutes</taxon>
        <taxon>Selenomonadales</taxon>
        <taxon>Selenomonadaceae</taxon>
        <taxon>Pectinatus</taxon>
    </lineage>
</organism>
<feature type="transmembrane region" description="Helical" evidence="1">
    <location>
        <begin position="72"/>
        <end position="96"/>
    </location>
</feature>
<evidence type="ECO:0000256" key="1">
    <source>
        <dbReference type="SAM" id="Phobius"/>
    </source>
</evidence>
<feature type="transmembrane region" description="Helical" evidence="1">
    <location>
        <begin position="330"/>
        <end position="351"/>
    </location>
</feature>
<keyword evidence="1" id="KW-1133">Transmembrane helix</keyword>
<name>A0ABT9Y9Z4_9FIRM</name>
<dbReference type="Proteomes" id="UP001239167">
    <property type="component" value="Unassembled WGS sequence"/>
</dbReference>
<feature type="transmembrane region" description="Helical" evidence="1">
    <location>
        <begin position="102"/>
        <end position="121"/>
    </location>
</feature>
<feature type="transmembrane region" description="Helical" evidence="1">
    <location>
        <begin position="385"/>
        <end position="404"/>
    </location>
</feature>
<dbReference type="EMBL" id="JAUSUE010000015">
    <property type="protein sequence ID" value="MDQ0204315.1"/>
    <property type="molecule type" value="Genomic_DNA"/>
</dbReference>
<accession>A0ABT9Y9Z4</accession>
<evidence type="ECO:0008006" key="4">
    <source>
        <dbReference type="Google" id="ProtNLM"/>
    </source>
</evidence>
<feature type="transmembrane region" description="Helical" evidence="1">
    <location>
        <begin position="20"/>
        <end position="40"/>
    </location>
</feature>